<dbReference type="UniPathway" id="UPA00079"/>
<comment type="cofactor">
    <cofactor evidence="6">
        <name>Mg(2+)</name>
        <dbReference type="ChEBI" id="CHEBI:18420"/>
    </cofactor>
    <cofactor evidence="6">
        <name>Mn(2+)</name>
        <dbReference type="ChEBI" id="CHEBI:29035"/>
    </cofactor>
</comment>
<keyword evidence="2 6" id="KW-0479">Metal-binding</keyword>
<keyword evidence="1 6" id="KW-0808">Transferase</keyword>
<keyword evidence="4 6" id="KW-0786">Thiamine pyrophosphate</keyword>
<keyword evidence="3 6" id="KW-0460">Magnesium</keyword>
<dbReference type="Gene3D" id="3.40.50.1220">
    <property type="entry name" value="TPP-binding domain"/>
    <property type="match status" value="1"/>
</dbReference>
<evidence type="ECO:0000256" key="2">
    <source>
        <dbReference type="ARBA" id="ARBA00022723"/>
    </source>
</evidence>
<dbReference type="GO" id="GO:0000287">
    <property type="term" value="F:magnesium ion binding"/>
    <property type="evidence" value="ECO:0007669"/>
    <property type="project" value="UniProtKB-UniRule"/>
</dbReference>
<dbReference type="GO" id="GO:0070204">
    <property type="term" value="F:2-succinyl-5-enolpyruvyl-6-hydroxy-3-cyclohexene-1-carboxylic-acid synthase activity"/>
    <property type="evidence" value="ECO:0007669"/>
    <property type="project" value="UniProtKB-UniRule"/>
</dbReference>
<evidence type="ECO:0000256" key="3">
    <source>
        <dbReference type="ARBA" id="ARBA00022842"/>
    </source>
</evidence>
<dbReference type="UniPathway" id="UPA01057">
    <property type="reaction ID" value="UER00164"/>
</dbReference>
<reference evidence="9 10" key="1">
    <citation type="submission" date="2012-05" db="EMBL/GenBank/DDBJ databases">
        <authorList>
            <person name="Weinstock G."/>
            <person name="Sodergren E."/>
            <person name="Lobos E.A."/>
            <person name="Fulton L."/>
            <person name="Fulton R."/>
            <person name="Courtney L."/>
            <person name="Fronick C."/>
            <person name="O'Laughlin M."/>
            <person name="Godfrey J."/>
            <person name="Wilson R.M."/>
            <person name="Miner T."/>
            <person name="Farmer C."/>
            <person name="Delehaunty K."/>
            <person name="Cordes M."/>
            <person name="Minx P."/>
            <person name="Tomlinson C."/>
            <person name="Chen J."/>
            <person name="Wollam A."/>
            <person name="Pepin K.H."/>
            <person name="Bhonagiri V."/>
            <person name="Zhang X."/>
            <person name="Suruliraj S."/>
            <person name="Warren W."/>
            <person name="Mitreva M."/>
            <person name="Mardis E.R."/>
            <person name="Wilson R.K."/>
        </authorList>
    </citation>
    <scope>NUCLEOTIDE SEQUENCE [LARGE SCALE GENOMIC DNA]</scope>
    <source>
        <strain evidence="9 10">F0235</strain>
    </source>
</reference>
<comment type="subunit">
    <text evidence="6">Homodimer.</text>
</comment>
<comment type="similarity">
    <text evidence="6">Belongs to the TPP enzyme family. MenD subfamily.</text>
</comment>
<keyword evidence="6" id="KW-0474">Menaquinone biosynthesis</keyword>
<comment type="pathway">
    <text evidence="6">Quinol/quinone metabolism; 1,4-dihydroxy-2-naphthoate biosynthesis; 1,4-dihydroxy-2-naphthoate from chorismate: step 2/7.</text>
</comment>
<dbReference type="GO" id="GO:0009234">
    <property type="term" value="P:menaquinone biosynthetic process"/>
    <property type="evidence" value="ECO:0007669"/>
    <property type="project" value="UniProtKB-UniRule"/>
</dbReference>
<comment type="cofactor">
    <cofactor evidence="6">
        <name>thiamine diphosphate</name>
        <dbReference type="ChEBI" id="CHEBI:58937"/>
    </cofactor>
    <text evidence="6">Binds 1 thiamine pyrophosphate per subunit.</text>
</comment>
<comment type="catalytic activity">
    <reaction evidence="6">
        <text>isochorismate + 2-oxoglutarate + H(+) = 5-enolpyruvoyl-6-hydroxy-2-succinyl-cyclohex-3-ene-1-carboxylate + CO2</text>
        <dbReference type="Rhea" id="RHEA:25593"/>
        <dbReference type="ChEBI" id="CHEBI:15378"/>
        <dbReference type="ChEBI" id="CHEBI:16526"/>
        <dbReference type="ChEBI" id="CHEBI:16810"/>
        <dbReference type="ChEBI" id="CHEBI:29780"/>
        <dbReference type="ChEBI" id="CHEBI:58818"/>
        <dbReference type="EC" id="2.2.1.9"/>
    </reaction>
</comment>
<dbReference type="Gene3D" id="3.40.50.970">
    <property type="match status" value="2"/>
</dbReference>
<comment type="pathway">
    <text evidence="6">Quinol/quinone metabolism; menaquinone biosynthesis.</text>
</comment>
<evidence type="ECO:0000256" key="5">
    <source>
        <dbReference type="ARBA" id="ARBA00023211"/>
    </source>
</evidence>
<dbReference type="HOGENOM" id="CLU_006051_4_1_11"/>
<evidence type="ECO:0000259" key="7">
    <source>
        <dbReference type="Pfam" id="PF02775"/>
    </source>
</evidence>
<dbReference type="PATRIC" id="fig|1035195.3.peg.569"/>
<keyword evidence="10" id="KW-1185">Reference proteome</keyword>
<gene>
    <name evidence="6" type="primary">menD</name>
    <name evidence="9" type="ORF">HMPREF9997_00633</name>
</gene>
<evidence type="ECO:0000256" key="4">
    <source>
        <dbReference type="ARBA" id="ARBA00023052"/>
    </source>
</evidence>
<evidence type="ECO:0000259" key="8">
    <source>
        <dbReference type="Pfam" id="PF02776"/>
    </source>
</evidence>
<dbReference type="PANTHER" id="PTHR42916">
    <property type="entry name" value="2-SUCCINYL-5-ENOLPYRUVYL-6-HYDROXY-3-CYCLOHEXENE-1-CARBOXYLATE SYNTHASE"/>
    <property type="match status" value="1"/>
</dbReference>
<dbReference type="HAMAP" id="MF_01659">
    <property type="entry name" value="MenD"/>
    <property type="match status" value="1"/>
</dbReference>
<dbReference type="PANTHER" id="PTHR42916:SF1">
    <property type="entry name" value="PROTEIN PHYLLO, CHLOROPLASTIC"/>
    <property type="match status" value="1"/>
</dbReference>
<dbReference type="PIRSF" id="PIRSF004983">
    <property type="entry name" value="MenD"/>
    <property type="match status" value="1"/>
</dbReference>
<dbReference type="EMBL" id="AMEM01000011">
    <property type="protein sequence ID" value="EKX91563.1"/>
    <property type="molecule type" value="Genomic_DNA"/>
</dbReference>
<dbReference type="OrthoDB" id="9791859at2"/>
<dbReference type="Pfam" id="PF02776">
    <property type="entry name" value="TPP_enzyme_N"/>
    <property type="match status" value="1"/>
</dbReference>
<comment type="caution">
    <text evidence="9">The sequence shown here is derived from an EMBL/GenBank/DDBJ whole genome shotgun (WGS) entry which is preliminary data.</text>
</comment>
<dbReference type="AlphaFoldDB" id="L1MJU4"/>
<dbReference type="InterPro" id="IPR029061">
    <property type="entry name" value="THDP-binding"/>
</dbReference>
<protein>
    <recommendedName>
        <fullName evidence="6">2-succinyl-5-enolpyruvyl-6-hydroxy-3-cyclohexene-1-carboxylate synthase</fullName>
        <shortName evidence="6">SEPHCHC synthase</shortName>
        <ecNumber evidence="6">2.2.1.9</ecNumber>
    </recommendedName>
    <alternativeName>
        <fullName evidence="6">Menaquinone biosynthesis protein MenD</fullName>
    </alternativeName>
</protein>
<dbReference type="CDD" id="cd02009">
    <property type="entry name" value="TPP_SHCHC_synthase"/>
    <property type="match status" value="1"/>
</dbReference>
<dbReference type="Proteomes" id="UP000010445">
    <property type="component" value="Unassembled WGS sequence"/>
</dbReference>
<dbReference type="CDD" id="cd07037">
    <property type="entry name" value="TPP_PYR_MenD"/>
    <property type="match status" value="1"/>
</dbReference>
<name>L1MJU4_9CORY</name>
<dbReference type="InterPro" id="IPR011766">
    <property type="entry name" value="TPP_enzyme_TPP-bd"/>
</dbReference>
<dbReference type="InterPro" id="IPR012001">
    <property type="entry name" value="Thiamin_PyroP_enz_TPP-bd_dom"/>
</dbReference>
<keyword evidence="5 6" id="KW-0464">Manganese</keyword>
<dbReference type="eggNOG" id="COG1165">
    <property type="taxonomic scope" value="Bacteria"/>
</dbReference>
<evidence type="ECO:0000256" key="6">
    <source>
        <dbReference type="HAMAP-Rule" id="MF_01659"/>
    </source>
</evidence>
<feature type="domain" description="Thiamine pyrophosphate enzyme TPP-binding" evidence="7">
    <location>
        <begin position="398"/>
        <end position="527"/>
    </location>
</feature>
<dbReference type="SUPFAM" id="SSF52518">
    <property type="entry name" value="Thiamin diphosphate-binding fold (THDP-binding)"/>
    <property type="match status" value="2"/>
</dbReference>
<dbReference type="NCBIfam" id="TIGR00173">
    <property type="entry name" value="menD"/>
    <property type="match status" value="1"/>
</dbReference>
<dbReference type="GO" id="GO:0030145">
    <property type="term" value="F:manganese ion binding"/>
    <property type="evidence" value="ECO:0007669"/>
    <property type="project" value="UniProtKB-UniRule"/>
</dbReference>
<proteinExistence type="inferred from homology"/>
<accession>L1MJU4</accession>
<dbReference type="RefSeq" id="WP_006062883.1">
    <property type="nucleotide sequence ID" value="NZ_KB290827.1"/>
</dbReference>
<dbReference type="InterPro" id="IPR004433">
    <property type="entry name" value="MenaQ_synth_MenD"/>
</dbReference>
<comment type="function">
    <text evidence="6">Catalyzes the thiamine diphosphate-dependent decarboxylation of 2-oxoglutarate and the subsequent addition of the resulting succinic semialdehyde-thiamine pyrophosphate anion to isochorismate to yield 2-succinyl-5-enolpyruvyl-6-hydroxy-3-cyclohexene-1-carboxylate (SEPHCHC).</text>
</comment>
<dbReference type="EC" id="2.2.1.9" evidence="6"/>
<sequence length="550" mass="57809">MTPSQTSLQDSPRVAQVIAAELARHVTDVVVCPGSRNAPLSLALAARPELRIHVRIDERSAAFLALGMARVQRREVPVVMTSGTAVANCLPAVVEAHHSNTPMLVVSADRPARLVGTGASQTINQQGIFGEFAPTVHLPAGVSDEEAKQATLKALELGVAQLNVALEAPLVGKELPPISEPVSKDFVRPRRVDHGEVALDLSENTLVIAGDEAWEVPGLEDVPTIAEPTAPAPYHPVHPLAAGVFAREQLSTEGYVVDAKPKQVVVVGHPTLHRDVFALMKDPSIRLVCLSQSGQVTDPYHRADAVGTTVKVSGQCSDRWLRLCEAASDMAAQAVRDTLEEDHGFTGLHVAAGVADTLAVGDSLVLGASNPVRDASFVGLPFDGVDTYAPRGAAGIDGTVAQAVGVALATQARCPDEPRAPRTVALMGDVTFLHDAGGLLICEGSARPENLTIVVANDNGCGIFEALEMGAPDMRPQFERLFGTPHGVELGDVARGYGADFLQVDTLPALIDALVDTTARPSPSVLVIEAVTTRSSRRALHASIADKVAM</sequence>
<dbReference type="GO" id="GO:0030976">
    <property type="term" value="F:thiamine pyrophosphate binding"/>
    <property type="evidence" value="ECO:0007669"/>
    <property type="project" value="UniProtKB-UniRule"/>
</dbReference>
<feature type="domain" description="Thiamine pyrophosphate enzyme N-terminal TPP-binding" evidence="8">
    <location>
        <begin position="13"/>
        <end position="127"/>
    </location>
</feature>
<dbReference type="STRING" id="1035195.HMPREF9997_00633"/>
<dbReference type="Pfam" id="PF02775">
    <property type="entry name" value="TPP_enzyme_C"/>
    <property type="match status" value="1"/>
</dbReference>
<organism evidence="9 10">
    <name type="scientific">Corynebacterium durum F0235</name>
    <dbReference type="NCBI Taxonomy" id="1035195"/>
    <lineage>
        <taxon>Bacteria</taxon>
        <taxon>Bacillati</taxon>
        <taxon>Actinomycetota</taxon>
        <taxon>Actinomycetes</taxon>
        <taxon>Mycobacteriales</taxon>
        <taxon>Corynebacteriaceae</taxon>
        <taxon>Corynebacterium</taxon>
    </lineage>
</organism>
<evidence type="ECO:0000256" key="1">
    <source>
        <dbReference type="ARBA" id="ARBA00022679"/>
    </source>
</evidence>
<evidence type="ECO:0000313" key="9">
    <source>
        <dbReference type="EMBL" id="EKX91563.1"/>
    </source>
</evidence>
<evidence type="ECO:0000313" key="10">
    <source>
        <dbReference type="Proteomes" id="UP000010445"/>
    </source>
</evidence>